<dbReference type="PANTHER" id="PTHR39087:SF2">
    <property type="entry name" value="UPF0104 MEMBRANE PROTEIN MJ1595"/>
    <property type="match status" value="1"/>
</dbReference>
<evidence type="ECO:0000256" key="3">
    <source>
        <dbReference type="ARBA" id="ARBA00022692"/>
    </source>
</evidence>
<dbReference type="InterPro" id="IPR022791">
    <property type="entry name" value="L-PG_synthase/AglD"/>
</dbReference>
<sequence>MKSLKKILNISLPLLLGVFLVYYAYNQFTPAQITEMKSYFAAADYFYIGLSLLFMKISHASRAYRWKYSLQYMGYQSGFWNNFMAISVGYLLNLTIPRSGELSRAAVLQKYDNIPFDKGFGTIIAERIIDLVFLLLFVATALLLQYKQLTGFIAQQIPVKQLVVIGGVLAIVAIIGLYLLYTSNWKIFVFIRKKISGLAEGVLSIFKMPHRVPFLLHTIIIWIGFVLTFYFGTKALPETSEISLGIVMVAFVVGSLTISFTNGGFGAFPLLIAKILALYGISLTAGTAFGWILWTTQTVLVIVLGGLSFLLLPIVNKGKL</sequence>
<keyword evidence="8" id="KW-1185">Reference proteome</keyword>
<keyword evidence="4 6" id="KW-1133">Transmembrane helix</keyword>
<evidence type="ECO:0000256" key="2">
    <source>
        <dbReference type="ARBA" id="ARBA00022475"/>
    </source>
</evidence>
<evidence type="ECO:0000313" key="7">
    <source>
        <dbReference type="EMBL" id="UUV22586.1"/>
    </source>
</evidence>
<name>A0ABY5NVH2_9FLAO</name>
<evidence type="ECO:0000256" key="1">
    <source>
        <dbReference type="ARBA" id="ARBA00004651"/>
    </source>
</evidence>
<feature type="transmembrane region" description="Helical" evidence="6">
    <location>
        <begin position="128"/>
        <end position="146"/>
    </location>
</feature>
<feature type="transmembrane region" description="Helical" evidence="6">
    <location>
        <begin position="161"/>
        <end position="181"/>
    </location>
</feature>
<organism evidence="7 8">
    <name type="scientific">Paenimyroides aestuarii</name>
    <dbReference type="NCBI Taxonomy" id="2968490"/>
    <lineage>
        <taxon>Bacteria</taxon>
        <taxon>Pseudomonadati</taxon>
        <taxon>Bacteroidota</taxon>
        <taxon>Flavobacteriia</taxon>
        <taxon>Flavobacteriales</taxon>
        <taxon>Flavobacteriaceae</taxon>
        <taxon>Paenimyroides</taxon>
    </lineage>
</organism>
<keyword evidence="5 6" id="KW-0472">Membrane</keyword>
<feature type="transmembrane region" description="Helical" evidence="6">
    <location>
        <begin position="214"/>
        <end position="232"/>
    </location>
</feature>
<proteinExistence type="predicted"/>
<feature type="transmembrane region" description="Helical" evidence="6">
    <location>
        <begin position="299"/>
        <end position="315"/>
    </location>
</feature>
<keyword evidence="3 6" id="KW-0812">Transmembrane</keyword>
<dbReference type="Proteomes" id="UP001317001">
    <property type="component" value="Chromosome"/>
</dbReference>
<dbReference type="Pfam" id="PF03706">
    <property type="entry name" value="LPG_synthase_TM"/>
    <property type="match status" value="1"/>
</dbReference>
<feature type="transmembrane region" description="Helical" evidence="6">
    <location>
        <begin position="45"/>
        <end position="64"/>
    </location>
</feature>
<feature type="transmembrane region" description="Helical" evidence="6">
    <location>
        <begin position="275"/>
        <end position="293"/>
    </location>
</feature>
<accession>A0ABY5NVH2</accession>
<feature type="transmembrane region" description="Helical" evidence="6">
    <location>
        <begin position="244"/>
        <end position="268"/>
    </location>
</feature>
<dbReference type="PANTHER" id="PTHR39087">
    <property type="entry name" value="UPF0104 MEMBRANE PROTEIN MJ1595"/>
    <property type="match status" value="1"/>
</dbReference>
<evidence type="ECO:0000256" key="6">
    <source>
        <dbReference type="SAM" id="Phobius"/>
    </source>
</evidence>
<comment type="subcellular location">
    <subcellularLocation>
        <location evidence="1">Cell membrane</location>
        <topology evidence="1">Multi-pass membrane protein</topology>
    </subcellularLocation>
</comment>
<evidence type="ECO:0000313" key="8">
    <source>
        <dbReference type="Proteomes" id="UP001317001"/>
    </source>
</evidence>
<gene>
    <name evidence="7" type="ORF">NPX36_05965</name>
</gene>
<keyword evidence="2" id="KW-1003">Cell membrane</keyword>
<protein>
    <submittedName>
        <fullName evidence="7">Flippase-like domain-containing protein</fullName>
    </submittedName>
</protein>
<dbReference type="EMBL" id="CP102382">
    <property type="protein sequence ID" value="UUV22586.1"/>
    <property type="molecule type" value="Genomic_DNA"/>
</dbReference>
<reference evidence="7 8" key="1">
    <citation type="submission" date="2022-08" db="EMBL/GenBank/DDBJ databases">
        <title>Myroides zhujiangensis sp. nov., a novel bacterium isolated from sediment in the Pearl River Estuary.</title>
        <authorList>
            <person name="Cui L."/>
        </authorList>
    </citation>
    <scope>NUCLEOTIDE SEQUENCE [LARGE SCALE GENOMIC DNA]</scope>
    <source>
        <strain evidence="7 8">SCSIO 72103</strain>
    </source>
</reference>
<feature type="transmembrane region" description="Helical" evidence="6">
    <location>
        <begin position="7"/>
        <end position="25"/>
    </location>
</feature>
<evidence type="ECO:0000256" key="4">
    <source>
        <dbReference type="ARBA" id="ARBA00022989"/>
    </source>
</evidence>
<evidence type="ECO:0000256" key="5">
    <source>
        <dbReference type="ARBA" id="ARBA00023136"/>
    </source>
</evidence>